<dbReference type="GeneID" id="17287581"/>
<gene>
    <name evidence="9" type="ORF">GUITHDRAFT_55340</name>
</gene>
<reference evidence="11" key="2">
    <citation type="submission" date="2012-11" db="EMBL/GenBank/DDBJ databases">
        <authorList>
            <person name="Kuo A."/>
            <person name="Curtis B.A."/>
            <person name="Tanifuji G."/>
            <person name="Burki F."/>
            <person name="Gruber A."/>
            <person name="Irimia M."/>
            <person name="Maruyama S."/>
            <person name="Arias M.C."/>
            <person name="Ball S.G."/>
            <person name="Gile G.H."/>
            <person name="Hirakawa Y."/>
            <person name="Hopkins J.F."/>
            <person name="Rensing S.A."/>
            <person name="Schmutz J."/>
            <person name="Symeonidi A."/>
            <person name="Elias M."/>
            <person name="Eveleigh R.J."/>
            <person name="Herman E.K."/>
            <person name="Klute M.J."/>
            <person name="Nakayama T."/>
            <person name="Obornik M."/>
            <person name="Reyes-Prieto A."/>
            <person name="Armbrust E.V."/>
            <person name="Aves S.J."/>
            <person name="Beiko R.G."/>
            <person name="Coutinho P."/>
            <person name="Dacks J.B."/>
            <person name="Durnford D.G."/>
            <person name="Fast N.M."/>
            <person name="Green B.R."/>
            <person name="Grisdale C."/>
            <person name="Hempe F."/>
            <person name="Henrissat B."/>
            <person name="Hoppner M.P."/>
            <person name="Ishida K.-I."/>
            <person name="Kim E."/>
            <person name="Koreny L."/>
            <person name="Kroth P.G."/>
            <person name="Liu Y."/>
            <person name="Malik S.-B."/>
            <person name="Maier U.G."/>
            <person name="McRose D."/>
            <person name="Mock T."/>
            <person name="Neilson J.A."/>
            <person name="Onodera N.T."/>
            <person name="Poole A.M."/>
            <person name="Pritham E.J."/>
            <person name="Richards T.A."/>
            <person name="Rocap G."/>
            <person name="Roy S.W."/>
            <person name="Sarai C."/>
            <person name="Schaack S."/>
            <person name="Shirato S."/>
            <person name="Slamovits C.H."/>
            <person name="Spencer D.F."/>
            <person name="Suzuki S."/>
            <person name="Worden A.Z."/>
            <person name="Zauner S."/>
            <person name="Barry K."/>
            <person name="Bell C."/>
            <person name="Bharti A.K."/>
            <person name="Crow J.A."/>
            <person name="Grimwood J."/>
            <person name="Kramer R."/>
            <person name="Lindquist E."/>
            <person name="Lucas S."/>
            <person name="Salamov A."/>
            <person name="McFadden G.I."/>
            <person name="Lane C.E."/>
            <person name="Keeling P.J."/>
            <person name="Gray M.W."/>
            <person name="Grigoriev I.V."/>
            <person name="Archibald J.M."/>
        </authorList>
    </citation>
    <scope>NUCLEOTIDE SEQUENCE</scope>
    <source>
        <strain evidence="11">CCMP2712</strain>
    </source>
</reference>
<dbReference type="PROSITE" id="PS50011">
    <property type="entry name" value="PROTEIN_KINASE_DOM"/>
    <property type="match status" value="1"/>
</dbReference>
<dbReference type="RefSeq" id="XP_005817841.1">
    <property type="nucleotide sequence ID" value="XM_005817784.1"/>
</dbReference>
<protein>
    <recommendedName>
        <fullName evidence="8">Protein kinase domain-containing protein</fullName>
    </recommendedName>
</protein>
<feature type="non-terminal residue" evidence="9">
    <location>
        <position position="181"/>
    </location>
</feature>
<dbReference type="InterPro" id="IPR017441">
    <property type="entry name" value="Protein_kinase_ATP_BS"/>
</dbReference>
<dbReference type="GO" id="GO:0005524">
    <property type="term" value="F:ATP binding"/>
    <property type="evidence" value="ECO:0007669"/>
    <property type="project" value="UniProtKB-UniRule"/>
</dbReference>
<dbReference type="Pfam" id="PF00069">
    <property type="entry name" value="Pkinase"/>
    <property type="match status" value="1"/>
</dbReference>
<keyword evidence="4" id="KW-0418">Kinase</keyword>
<evidence type="ECO:0000256" key="5">
    <source>
        <dbReference type="ARBA" id="ARBA00022840"/>
    </source>
</evidence>
<dbReference type="FunFam" id="1.10.510.10:FF:000551">
    <property type="entry name" value="Non-specific serine/threonine protein kinase"/>
    <property type="match status" value="1"/>
</dbReference>
<dbReference type="SMART" id="SM00220">
    <property type="entry name" value="S_TKc"/>
    <property type="match status" value="1"/>
</dbReference>
<evidence type="ECO:0000259" key="8">
    <source>
        <dbReference type="PROSITE" id="PS50011"/>
    </source>
</evidence>
<dbReference type="InterPro" id="IPR011009">
    <property type="entry name" value="Kinase-like_dom_sf"/>
</dbReference>
<dbReference type="GO" id="GO:0004674">
    <property type="term" value="F:protein serine/threonine kinase activity"/>
    <property type="evidence" value="ECO:0007669"/>
    <property type="project" value="UniProtKB-KW"/>
</dbReference>
<evidence type="ECO:0000313" key="9">
    <source>
        <dbReference type="EMBL" id="EKX30861.1"/>
    </source>
</evidence>
<evidence type="ECO:0000256" key="2">
    <source>
        <dbReference type="ARBA" id="ARBA00022679"/>
    </source>
</evidence>
<evidence type="ECO:0000256" key="3">
    <source>
        <dbReference type="ARBA" id="ARBA00022741"/>
    </source>
</evidence>
<name>L1I3R9_GUITC</name>
<feature type="domain" description="Protein kinase" evidence="8">
    <location>
        <begin position="1"/>
        <end position="181"/>
    </location>
</feature>
<reference evidence="9 11" key="1">
    <citation type="journal article" date="2012" name="Nature">
        <title>Algal genomes reveal evolutionary mosaicism and the fate of nucleomorphs.</title>
        <authorList>
            <consortium name="DOE Joint Genome Institute"/>
            <person name="Curtis B.A."/>
            <person name="Tanifuji G."/>
            <person name="Burki F."/>
            <person name="Gruber A."/>
            <person name="Irimia M."/>
            <person name="Maruyama S."/>
            <person name="Arias M.C."/>
            <person name="Ball S.G."/>
            <person name="Gile G.H."/>
            <person name="Hirakawa Y."/>
            <person name="Hopkins J.F."/>
            <person name="Kuo A."/>
            <person name="Rensing S.A."/>
            <person name="Schmutz J."/>
            <person name="Symeonidi A."/>
            <person name="Elias M."/>
            <person name="Eveleigh R.J."/>
            <person name="Herman E.K."/>
            <person name="Klute M.J."/>
            <person name="Nakayama T."/>
            <person name="Obornik M."/>
            <person name="Reyes-Prieto A."/>
            <person name="Armbrust E.V."/>
            <person name="Aves S.J."/>
            <person name="Beiko R.G."/>
            <person name="Coutinho P."/>
            <person name="Dacks J.B."/>
            <person name="Durnford D.G."/>
            <person name="Fast N.M."/>
            <person name="Green B.R."/>
            <person name="Grisdale C.J."/>
            <person name="Hempel F."/>
            <person name="Henrissat B."/>
            <person name="Hoppner M.P."/>
            <person name="Ishida K."/>
            <person name="Kim E."/>
            <person name="Koreny L."/>
            <person name="Kroth P.G."/>
            <person name="Liu Y."/>
            <person name="Malik S.B."/>
            <person name="Maier U.G."/>
            <person name="McRose D."/>
            <person name="Mock T."/>
            <person name="Neilson J.A."/>
            <person name="Onodera N.T."/>
            <person name="Poole A.M."/>
            <person name="Pritham E.J."/>
            <person name="Richards T.A."/>
            <person name="Rocap G."/>
            <person name="Roy S.W."/>
            <person name="Sarai C."/>
            <person name="Schaack S."/>
            <person name="Shirato S."/>
            <person name="Slamovits C.H."/>
            <person name="Spencer D.F."/>
            <person name="Suzuki S."/>
            <person name="Worden A.Z."/>
            <person name="Zauner S."/>
            <person name="Barry K."/>
            <person name="Bell C."/>
            <person name="Bharti A.K."/>
            <person name="Crow J.A."/>
            <person name="Grimwood J."/>
            <person name="Kramer R."/>
            <person name="Lindquist E."/>
            <person name="Lucas S."/>
            <person name="Salamov A."/>
            <person name="McFadden G.I."/>
            <person name="Lane C.E."/>
            <person name="Keeling P.J."/>
            <person name="Gray M.W."/>
            <person name="Grigoriev I.V."/>
            <person name="Archibald J.M."/>
        </authorList>
    </citation>
    <scope>NUCLEOTIDE SEQUENCE</scope>
    <source>
        <strain evidence="9 11">CCMP2712</strain>
    </source>
</reference>
<dbReference type="PANTHER" id="PTHR24353">
    <property type="entry name" value="CYCLIC NUCLEOTIDE-DEPENDENT PROTEIN KINASE"/>
    <property type="match status" value="1"/>
</dbReference>
<proteinExistence type="inferred from homology"/>
<feature type="non-terminal residue" evidence="9">
    <location>
        <position position="1"/>
    </location>
</feature>
<dbReference type="eggNOG" id="KOG0616">
    <property type="taxonomic scope" value="Eukaryota"/>
</dbReference>
<dbReference type="AlphaFoldDB" id="L1I3R9"/>
<dbReference type="SUPFAM" id="SSF56112">
    <property type="entry name" value="Protein kinase-like (PK-like)"/>
    <property type="match status" value="1"/>
</dbReference>
<evidence type="ECO:0000256" key="6">
    <source>
        <dbReference type="PROSITE-ProRule" id="PRU10141"/>
    </source>
</evidence>
<evidence type="ECO:0000313" key="10">
    <source>
        <dbReference type="EnsemblProtists" id="EKX30861"/>
    </source>
</evidence>
<comment type="similarity">
    <text evidence="7">Belongs to the protein kinase superfamily.</text>
</comment>
<dbReference type="Gene3D" id="1.10.510.10">
    <property type="entry name" value="Transferase(Phosphotransferase) domain 1"/>
    <property type="match status" value="1"/>
</dbReference>
<feature type="binding site" evidence="6">
    <location>
        <position position="30"/>
    </location>
    <ligand>
        <name>ATP</name>
        <dbReference type="ChEBI" id="CHEBI:30616"/>
    </ligand>
</feature>
<dbReference type="FunFam" id="3.30.200.20:FF:000042">
    <property type="entry name" value="Aurora kinase A"/>
    <property type="match status" value="1"/>
</dbReference>
<dbReference type="PROSITE" id="PS00107">
    <property type="entry name" value="PROTEIN_KINASE_ATP"/>
    <property type="match status" value="1"/>
</dbReference>
<dbReference type="KEGG" id="gtt:GUITHDRAFT_55340"/>
<dbReference type="Proteomes" id="UP000011087">
    <property type="component" value="Unassembled WGS sequence"/>
</dbReference>
<sequence length="181" mass="20867">FRVGQVLGKGSFGVVRIAQHNKTGFLYALKILKKVEVLGSRQVEHILDEKRIMEITNGHQAIITLYGTFQDERNLYMVLELAQGGEMFKLLRRLERFEVDTAKFYCAQVILGLHHLHSMNIVYRDLKPENLMLDSRGYVKIVDFGFAKIVEDRTWTLCGTPEYVAPEIIRCEGYGAAVDWW</sequence>
<evidence type="ECO:0000256" key="4">
    <source>
        <dbReference type="ARBA" id="ARBA00022777"/>
    </source>
</evidence>
<dbReference type="Gene3D" id="3.30.200.20">
    <property type="entry name" value="Phosphorylase Kinase, domain 1"/>
    <property type="match status" value="1"/>
</dbReference>
<evidence type="ECO:0000256" key="1">
    <source>
        <dbReference type="ARBA" id="ARBA00022527"/>
    </source>
</evidence>
<keyword evidence="5 6" id="KW-0067">ATP-binding</keyword>
<accession>L1I3R9</accession>
<reference evidence="10" key="3">
    <citation type="submission" date="2016-03" db="UniProtKB">
        <authorList>
            <consortium name="EnsemblProtists"/>
        </authorList>
    </citation>
    <scope>IDENTIFICATION</scope>
</reference>
<dbReference type="STRING" id="905079.L1I3R9"/>
<dbReference type="InterPro" id="IPR000719">
    <property type="entry name" value="Prot_kinase_dom"/>
</dbReference>
<dbReference type="HOGENOM" id="CLU_000288_63_0_1"/>
<keyword evidence="2" id="KW-0808">Transferase</keyword>
<keyword evidence="1 7" id="KW-0723">Serine/threonine-protein kinase</keyword>
<dbReference type="OMA" id="ERRTTIC"/>
<dbReference type="OrthoDB" id="63267at2759"/>
<keyword evidence="3 6" id="KW-0547">Nucleotide-binding</keyword>
<dbReference type="PaxDb" id="55529-EKX30861"/>
<organism evidence="9">
    <name type="scientific">Guillardia theta (strain CCMP2712)</name>
    <name type="common">Cryptophyte</name>
    <dbReference type="NCBI Taxonomy" id="905079"/>
    <lineage>
        <taxon>Eukaryota</taxon>
        <taxon>Cryptophyceae</taxon>
        <taxon>Pyrenomonadales</taxon>
        <taxon>Geminigeraceae</taxon>
        <taxon>Guillardia</taxon>
    </lineage>
</organism>
<keyword evidence="11" id="KW-1185">Reference proteome</keyword>
<evidence type="ECO:0000256" key="7">
    <source>
        <dbReference type="RuleBase" id="RU000304"/>
    </source>
</evidence>
<evidence type="ECO:0000313" key="11">
    <source>
        <dbReference type="Proteomes" id="UP000011087"/>
    </source>
</evidence>
<dbReference type="EMBL" id="JH993496">
    <property type="protein sequence ID" value="EKX30861.1"/>
    <property type="molecule type" value="Genomic_DNA"/>
</dbReference>
<dbReference type="EnsemblProtists" id="EKX30861">
    <property type="protein sequence ID" value="EKX30861"/>
    <property type="gene ID" value="GUITHDRAFT_55340"/>
</dbReference>
<dbReference type="PROSITE" id="PS00108">
    <property type="entry name" value="PROTEIN_KINASE_ST"/>
    <property type="match status" value="1"/>
</dbReference>
<dbReference type="InterPro" id="IPR008271">
    <property type="entry name" value="Ser/Thr_kinase_AS"/>
</dbReference>